<accession>A0A9D0ZGC0</accession>
<evidence type="ECO:0000313" key="1">
    <source>
        <dbReference type="EMBL" id="HIQ80088.1"/>
    </source>
</evidence>
<organism evidence="1 2">
    <name type="scientific">Candidatus Scatavimonas merdigallinarum</name>
    <dbReference type="NCBI Taxonomy" id="2840914"/>
    <lineage>
        <taxon>Bacteria</taxon>
        <taxon>Bacillati</taxon>
        <taxon>Bacillota</taxon>
        <taxon>Clostridia</taxon>
        <taxon>Eubacteriales</taxon>
        <taxon>Oscillospiraceae</taxon>
        <taxon>Oscillospiraceae incertae sedis</taxon>
        <taxon>Candidatus Scatavimonas</taxon>
    </lineage>
</organism>
<name>A0A9D0ZGC0_9FIRM</name>
<dbReference type="EMBL" id="DVFW01000014">
    <property type="protein sequence ID" value="HIQ80088.1"/>
    <property type="molecule type" value="Genomic_DNA"/>
</dbReference>
<proteinExistence type="predicted"/>
<reference evidence="1" key="1">
    <citation type="submission" date="2020-10" db="EMBL/GenBank/DDBJ databases">
        <authorList>
            <person name="Gilroy R."/>
        </authorList>
    </citation>
    <scope>NUCLEOTIDE SEQUENCE</scope>
    <source>
        <strain evidence="1">ChiSjej1B19-3389</strain>
    </source>
</reference>
<dbReference type="Proteomes" id="UP000886787">
    <property type="component" value="Unassembled WGS sequence"/>
</dbReference>
<dbReference type="AlphaFoldDB" id="A0A9D0ZGC0"/>
<reference evidence="1" key="2">
    <citation type="journal article" date="2021" name="PeerJ">
        <title>Extensive microbial diversity within the chicken gut microbiome revealed by metagenomics and culture.</title>
        <authorList>
            <person name="Gilroy R."/>
            <person name="Ravi A."/>
            <person name="Getino M."/>
            <person name="Pursley I."/>
            <person name="Horton D.L."/>
            <person name="Alikhan N.F."/>
            <person name="Baker D."/>
            <person name="Gharbi K."/>
            <person name="Hall N."/>
            <person name="Watson M."/>
            <person name="Adriaenssens E.M."/>
            <person name="Foster-Nyarko E."/>
            <person name="Jarju S."/>
            <person name="Secka A."/>
            <person name="Antonio M."/>
            <person name="Oren A."/>
            <person name="Chaudhuri R.R."/>
            <person name="La Ragione R."/>
            <person name="Hildebrand F."/>
            <person name="Pallen M.J."/>
        </authorList>
    </citation>
    <scope>NUCLEOTIDE SEQUENCE</scope>
    <source>
        <strain evidence="1">ChiSjej1B19-3389</strain>
    </source>
</reference>
<gene>
    <name evidence="1" type="ORF">IAD32_02235</name>
</gene>
<comment type="caution">
    <text evidence="1">The sequence shown here is derived from an EMBL/GenBank/DDBJ whole genome shotgun (WGS) entry which is preliminary data.</text>
</comment>
<protein>
    <submittedName>
        <fullName evidence="1">DUF3006 family protein</fullName>
    </submittedName>
</protein>
<evidence type="ECO:0000313" key="2">
    <source>
        <dbReference type="Proteomes" id="UP000886787"/>
    </source>
</evidence>
<sequence>MITLKIDHFDTQYAYCTNKEKKLFAIVLEELPHEAKKGDILLIDDNGKLQIQR</sequence>